<keyword evidence="15" id="KW-1185">Reference proteome</keyword>
<dbReference type="PANTHER" id="PTHR43394">
    <property type="entry name" value="ATP-DEPENDENT PERMEASE MDL1, MITOCHONDRIAL"/>
    <property type="match status" value="1"/>
</dbReference>
<keyword evidence="14" id="KW-0378">Hydrolase</keyword>
<feature type="transmembrane region" description="Helical" evidence="11">
    <location>
        <begin position="125"/>
        <end position="144"/>
    </location>
</feature>
<evidence type="ECO:0000256" key="4">
    <source>
        <dbReference type="ARBA" id="ARBA00022692"/>
    </source>
</evidence>
<evidence type="ECO:0000256" key="8">
    <source>
        <dbReference type="ARBA" id="ARBA00022989"/>
    </source>
</evidence>
<dbReference type="SMART" id="SM00382">
    <property type="entry name" value="AAA"/>
    <property type="match status" value="1"/>
</dbReference>
<evidence type="ECO:0000256" key="10">
    <source>
        <dbReference type="ARBA" id="ARBA00023136"/>
    </source>
</evidence>
<dbReference type="InterPro" id="IPR003593">
    <property type="entry name" value="AAA+_ATPase"/>
</dbReference>
<dbReference type="Gene3D" id="3.40.50.300">
    <property type="entry name" value="P-loop containing nucleotide triphosphate hydrolases"/>
    <property type="match status" value="1"/>
</dbReference>
<accession>A0A2K8KZL8</accession>
<feature type="transmembrane region" description="Helical" evidence="11">
    <location>
        <begin position="247"/>
        <end position="266"/>
    </location>
</feature>
<comment type="subcellular location">
    <subcellularLocation>
        <location evidence="1">Cell membrane</location>
        <topology evidence="1">Multi-pass membrane protein</topology>
    </subcellularLocation>
</comment>
<dbReference type="PROSITE" id="PS00211">
    <property type="entry name" value="ABC_TRANSPORTER_1"/>
    <property type="match status" value="1"/>
</dbReference>
<feature type="transmembrane region" description="Helical" evidence="11">
    <location>
        <begin position="24"/>
        <end position="45"/>
    </location>
</feature>
<dbReference type="InterPro" id="IPR017871">
    <property type="entry name" value="ABC_transporter-like_CS"/>
</dbReference>
<evidence type="ECO:0000313" key="15">
    <source>
        <dbReference type="Proteomes" id="UP000231701"/>
    </source>
</evidence>
<dbReference type="AlphaFoldDB" id="A0A2K8KZL8"/>
<dbReference type="GO" id="GO:0015421">
    <property type="term" value="F:ABC-type oligopeptide transporter activity"/>
    <property type="evidence" value="ECO:0007669"/>
    <property type="project" value="TreeGrafter"/>
</dbReference>
<keyword evidence="10 11" id="KW-0472">Membrane</keyword>
<dbReference type="PROSITE" id="PS50929">
    <property type="entry name" value="ABC_TM1F"/>
    <property type="match status" value="1"/>
</dbReference>
<protein>
    <submittedName>
        <fullName evidence="14">ATP-binding cassette, subfamily B, MsbA</fullName>
        <ecNumber evidence="14">3.6.3.-</ecNumber>
    </submittedName>
</protein>
<reference evidence="14 15" key="1">
    <citation type="submission" date="2016-12" db="EMBL/GenBank/DDBJ databases">
        <title>Isolation and genomic insights into novel planktonic Zetaproteobacteria from stratified waters of the Chesapeake Bay.</title>
        <authorList>
            <person name="McAllister S.M."/>
            <person name="Kato S."/>
            <person name="Chan C.S."/>
            <person name="Chiu B.K."/>
            <person name="Field E.K."/>
        </authorList>
    </citation>
    <scope>NUCLEOTIDE SEQUENCE [LARGE SCALE GENOMIC DNA]</scope>
    <source>
        <strain evidence="14 15">CP-5</strain>
    </source>
</reference>
<evidence type="ECO:0000256" key="5">
    <source>
        <dbReference type="ARBA" id="ARBA00022741"/>
    </source>
</evidence>
<keyword evidence="9" id="KW-0445">Lipid transport</keyword>
<feature type="transmembrane region" description="Helical" evidence="11">
    <location>
        <begin position="150"/>
        <end position="177"/>
    </location>
</feature>
<keyword evidence="4 11" id="KW-0812">Transmembrane</keyword>
<evidence type="ECO:0000313" key="14">
    <source>
        <dbReference type="EMBL" id="ATX80242.1"/>
    </source>
</evidence>
<evidence type="ECO:0000256" key="2">
    <source>
        <dbReference type="ARBA" id="ARBA00022448"/>
    </source>
</evidence>
<dbReference type="PANTHER" id="PTHR43394:SF1">
    <property type="entry name" value="ATP-BINDING CASSETTE SUB-FAMILY B MEMBER 10, MITOCHONDRIAL"/>
    <property type="match status" value="1"/>
</dbReference>
<dbReference type="Pfam" id="PF00664">
    <property type="entry name" value="ABC_membrane"/>
    <property type="match status" value="1"/>
</dbReference>
<evidence type="ECO:0000256" key="6">
    <source>
        <dbReference type="ARBA" id="ARBA00022840"/>
    </source>
</evidence>
<feature type="transmembrane region" description="Helical" evidence="11">
    <location>
        <begin position="60"/>
        <end position="81"/>
    </location>
</feature>
<dbReference type="InterPro" id="IPR003439">
    <property type="entry name" value="ABC_transporter-like_ATP-bd"/>
</dbReference>
<keyword evidence="2" id="KW-0813">Transport</keyword>
<dbReference type="RefSeq" id="WP_100278033.1">
    <property type="nucleotide sequence ID" value="NZ_CP018799.1"/>
</dbReference>
<dbReference type="InterPro" id="IPR036640">
    <property type="entry name" value="ABC1_TM_sf"/>
</dbReference>
<dbReference type="InterPro" id="IPR011527">
    <property type="entry name" value="ABC1_TM_dom"/>
</dbReference>
<dbReference type="Proteomes" id="UP000231701">
    <property type="component" value="Chromosome"/>
</dbReference>
<dbReference type="Pfam" id="PF00005">
    <property type="entry name" value="ABC_tran"/>
    <property type="match status" value="1"/>
</dbReference>
<gene>
    <name evidence="14" type="ORF">Ga0123461_1829</name>
</gene>
<proteinExistence type="predicted"/>
<dbReference type="CDD" id="cd18552">
    <property type="entry name" value="ABC_6TM_MsbA_like"/>
    <property type="match status" value="1"/>
</dbReference>
<evidence type="ECO:0000256" key="3">
    <source>
        <dbReference type="ARBA" id="ARBA00022475"/>
    </source>
</evidence>
<dbReference type="Gene3D" id="1.20.1560.10">
    <property type="entry name" value="ABC transporter type 1, transmembrane domain"/>
    <property type="match status" value="1"/>
</dbReference>
<dbReference type="NCBIfam" id="TIGR02203">
    <property type="entry name" value="MsbA_lipidA"/>
    <property type="match status" value="1"/>
</dbReference>
<evidence type="ECO:0000259" key="12">
    <source>
        <dbReference type="PROSITE" id="PS50893"/>
    </source>
</evidence>
<keyword evidence="5" id="KW-0547">Nucleotide-binding</keyword>
<dbReference type="InterPro" id="IPR039421">
    <property type="entry name" value="Type_1_exporter"/>
</dbReference>
<dbReference type="FunFam" id="3.40.50.300:FF:000221">
    <property type="entry name" value="Multidrug ABC transporter ATP-binding protein"/>
    <property type="match status" value="1"/>
</dbReference>
<evidence type="ECO:0000256" key="7">
    <source>
        <dbReference type="ARBA" id="ARBA00022967"/>
    </source>
</evidence>
<dbReference type="GO" id="GO:0005524">
    <property type="term" value="F:ATP binding"/>
    <property type="evidence" value="ECO:0007669"/>
    <property type="project" value="UniProtKB-KW"/>
</dbReference>
<name>A0A2K8KZL8_MARES</name>
<keyword evidence="6 14" id="KW-0067">ATP-binding</keyword>
<dbReference type="PROSITE" id="PS50893">
    <property type="entry name" value="ABC_TRANSPORTER_2"/>
    <property type="match status" value="1"/>
</dbReference>
<keyword evidence="7" id="KW-1278">Translocase</keyword>
<dbReference type="InterPro" id="IPR027417">
    <property type="entry name" value="P-loop_NTPase"/>
</dbReference>
<evidence type="ECO:0000259" key="13">
    <source>
        <dbReference type="PROSITE" id="PS50929"/>
    </source>
</evidence>
<organism evidence="14 15">
    <name type="scientific">Mariprofundus aestuarium</name>
    <dbReference type="NCBI Taxonomy" id="1921086"/>
    <lineage>
        <taxon>Bacteria</taxon>
        <taxon>Pseudomonadati</taxon>
        <taxon>Pseudomonadota</taxon>
        <taxon>Candidatius Mariprofundia</taxon>
        <taxon>Mariprofundales</taxon>
        <taxon>Mariprofundaceae</taxon>
        <taxon>Mariprofundus</taxon>
    </lineage>
</organism>
<dbReference type="KEGG" id="maes:Ga0123461_1829"/>
<dbReference type="EC" id="3.6.3.-" evidence="14"/>
<feature type="domain" description="ABC transmembrane type-1" evidence="13">
    <location>
        <begin position="26"/>
        <end position="307"/>
    </location>
</feature>
<keyword evidence="8 11" id="KW-1133">Transmembrane helix</keyword>
<dbReference type="InterPro" id="IPR011917">
    <property type="entry name" value="ABC_transpr_lipidA"/>
</dbReference>
<dbReference type="EMBL" id="CP018799">
    <property type="protein sequence ID" value="ATX80242.1"/>
    <property type="molecule type" value="Genomic_DNA"/>
</dbReference>
<feature type="domain" description="ABC transporter" evidence="12">
    <location>
        <begin position="341"/>
        <end position="576"/>
    </location>
</feature>
<evidence type="ECO:0000256" key="9">
    <source>
        <dbReference type="ARBA" id="ARBA00023055"/>
    </source>
</evidence>
<dbReference type="OrthoDB" id="5298313at2"/>
<dbReference type="GO" id="GO:0016887">
    <property type="term" value="F:ATP hydrolysis activity"/>
    <property type="evidence" value="ECO:0007669"/>
    <property type="project" value="InterPro"/>
</dbReference>
<evidence type="ECO:0000256" key="1">
    <source>
        <dbReference type="ARBA" id="ARBA00004651"/>
    </source>
</evidence>
<keyword evidence="3" id="KW-1003">Cell membrane</keyword>
<dbReference type="GO" id="GO:0005886">
    <property type="term" value="C:plasma membrane"/>
    <property type="evidence" value="ECO:0007669"/>
    <property type="project" value="UniProtKB-SubCell"/>
</dbReference>
<dbReference type="GO" id="GO:0034040">
    <property type="term" value="F:ATPase-coupled lipid transmembrane transporter activity"/>
    <property type="evidence" value="ECO:0007669"/>
    <property type="project" value="InterPro"/>
</dbReference>
<evidence type="ECO:0000256" key="11">
    <source>
        <dbReference type="SAM" id="Phobius"/>
    </source>
</evidence>
<dbReference type="SUPFAM" id="SSF52540">
    <property type="entry name" value="P-loop containing nucleoside triphosphate hydrolases"/>
    <property type="match status" value="1"/>
</dbReference>
<dbReference type="SUPFAM" id="SSF90123">
    <property type="entry name" value="ABC transporter transmembrane region"/>
    <property type="match status" value="1"/>
</dbReference>
<sequence length="596" mass="65603">MKINASTALYRRLLAFLLPYKGRLGIAVSCMVVLAACTAAVAWMLKPVLDEALSGKNQELIYIIPLVIIGLYLIKGIAYFGQAYMMGYIGQRVIYDLRNMLYERLTSQSLAFFSHRKTGELLARLSYDVTLVQGAVSTAVTALMRDAISIVFLLAVVFIQDWILALIAMLVFPAVIYPIARFGRKMRHATLDGQASMGELTSLLEETVGGIRVVKAFGMEAYEQGRFRKFTGDFLAHQLKVFRVHALSFPIMELLAGFGIAGVLFYGGIRVASGETTAGTLVSFLAALLMLYEPVKRLSRANNEIQQGLASAERIFEVMDEPIHVQDKSDATELASFSESIRFENVGLQYPGSEQKVLDQVDFTVTSGQVVALVGRSGAGKTSLANLVPRFIDATEGRILVDGVDIRDVSQQSLRNQIALVTQEIILFNDTILNNIAYGLEDVDLKRVEEVARAANAHEFIERLPDGYNTLVGERGAILSGGQRQRLSLARALLKDSPILILDEATSALDTESERLVQQAIDLLMQNRTVIVIAHRLSTIRDADCIVVLDKGKVVQSGKHDVLLEEGGIYAELYQLQFSEPESSEVAQSETPELLI</sequence>